<dbReference type="PANTHER" id="PTHR42693">
    <property type="entry name" value="ARYLSULFATASE FAMILY MEMBER"/>
    <property type="match status" value="1"/>
</dbReference>
<evidence type="ECO:0000256" key="1">
    <source>
        <dbReference type="ARBA" id="ARBA00008779"/>
    </source>
</evidence>
<dbReference type="Gene3D" id="3.40.720.10">
    <property type="entry name" value="Alkaline Phosphatase, subunit A"/>
    <property type="match status" value="1"/>
</dbReference>
<dbReference type="Gene3D" id="3.30.1120.10">
    <property type="match status" value="1"/>
</dbReference>
<dbReference type="InterPro" id="IPR024607">
    <property type="entry name" value="Sulfatase_CS"/>
</dbReference>
<proteinExistence type="inferred from homology"/>
<reference evidence="6" key="1">
    <citation type="submission" date="2018-07" db="EMBL/GenBank/DDBJ databases">
        <authorList>
            <person name="Quirk P.G."/>
            <person name="Krulwich T.A."/>
        </authorList>
    </citation>
    <scope>NUCLEOTIDE SEQUENCE</scope>
</reference>
<dbReference type="GO" id="GO:0004065">
    <property type="term" value="F:arylsulfatase activity"/>
    <property type="evidence" value="ECO:0007669"/>
    <property type="project" value="TreeGrafter"/>
</dbReference>
<gene>
    <name evidence="6" type="ORF">DF3PB_2180002</name>
</gene>
<dbReference type="PROSITE" id="PS00523">
    <property type="entry name" value="SULFATASE_1"/>
    <property type="match status" value="1"/>
</dbReference>
<dbReference type="AlphaFoldDB" id="A0A380TBP5"/>
<name>A0A380TBP5_9ZZZZ</name>
<accession>A0A380TBP5</accession>
<dbReference type="EMBL" id="UIDG01000133">
    <property type="protein sequence ID" value="SUS05854.1"/>
    <property type="molecule type" value="Genomic_DNA"/>
</dbReference>
<dbReference type="SUPFAM" id="SSF53649">
    <property type="entry name" value="Alkaline phosphatase-like"/>
    <property type="match status" value="1"/>
</dbReference>
<dbReference type="InterPro" id="IPR050738">
    <property type="entry name" value="Sulfatase"/>
</dbReference>
<organism evidence="6">
    <name type="scientific">metagenome</name>
    <dbReference type="NCBI Taxonomy" id="256318"/>
    <lineage>
        <taxon>unclassified sequences</taxon>
        <taxon>metagenomes</taxon>
    </lineage>
</organism>
<dbReference type="GO" id="GO:0046872">
    <property type="term" value="F:metal ion binding"/>
    <property type="evidence" value="ECO:0007669"/>
    <property type="project" value="UniProtKB-KW"/>
</dbReference>
<dbReference type="PANTHER" id="PTHR42693:SF53">
    <property type="entry name" value="ENDO-4-O-SULFATASE"/>
    <property type="match status" value="1"/>
</dbReference>
<evidence type="ECO:0000256" key="4">
    <source>
        <dbReference type="ARBA" id="ARBA00022837"/>
    </source>
</evidence>
<sequence length="411" mass="44740">MTRITTLALLLVTALISSAHADPQRPNILIFLIDDVGFGDLSPYGGPIKVPAIGRLANEGMRFTDFHVSSICSPTRAMLLTGRYNQRMAGGALDWALKHLSNDGLPANEVTIAEMLKGSYPTRVIVGKWHLGRLPQFNPVNNGFTFFYGLLEADATYTTHVGGPWGRDWWINLAPNPANEYTTFATTREALRQIDAAGKGAFFIYVSYQAPHWPIALPGEDEGDNRAVRPQVVGLVDKSVGQIMARVRSLSRPTFVLFLADNGSGVATDNRPLRGGKGSVYEGGIRVPAIAWWPGRVPHGANSETLHVMDVLPTVAELAGVPLPARALDGQSFARLFAGARMPARRLFWDLKGDGAVRDGAWKLVKIGSNAPQLYNLASDIRERTNVAAANPQRVATLAAALEQWRSEVRQ</sequence>
<comment type="similarity">
    <text evidence="1">Belongs to the sulfatase family.</text>
</comment>
<evidence type="ECO:0000256" key="3">
    <source>
        <dbReference type="ARBA" id="ARBA00022801"/>
    </source>
</evidence>
<dbReference type="InterPro" id="IPR017850">
    <property type="entry name" value="Alkaline_phosphatase_core_sf"/>
</dbReference>
<keyword evidence="3" id="KW-0378">Hydrolase</keyword>
<keyword evidence="4" id="KW-0106">Calcium</keyword>
<dbReference type="Pfam" id="PF00884">
    <property type="entry name" value="Sulfatase"/>
    <property type="match status" value="1"/>
</dbReference>
<evidence type="ECO:0000313" key="6">
    <source>
        <dbReference type="EMBL" id="SUS05854.1"/>
    </source>
</evidence>
<dbReference type="InterPro" id="IPR000917">
    <property type="entry name" value="Sulfatase_N"/>
</dbReference>
<evidence type="ECO:0000259" key="5">
    <source>
        <dbReference type="Pfam" id="PF00884"/>
    </source>
</evidence>
<evidence type="ECO:0000256" key="2">
    <source>
        <dbReference type="ARBA" id="ARBA00022723"/>
    </source>
</evidence>
<keyword evidence="2" id="KW-0479">Metal-binding</keyword>
<protein>
    <recommendedName>
        <fullName evidence="5">Sulfatase N-terminal domain-containing protein</fullName>
    </recommendedName>
</protein>
<feature type="domain" description="Sulfatase N-terminal" evidence="5">
    <location>
        <begin position="26"/>
        <end position="321"/>
    </location>
</feature>